<organism evidence="4 5">
    <name type="scientific">Collinsella acetigenes</name>
    <dbReference type="NCBI Taxonomy" id="2713419"/>
    <lineage>
        <taxon>Bacteria</taxon>
        <taxon>Bacillati</taxon>
        <taxon>Actinomycetota</taxon>
        <taxon>Coriobacteriia</taxon>
        <taxon>Coriobacteriales</taxon>
        <taxon>Coriobacteriaceae</taxon>
        <taxon>Collinsella</taxon>
    </lineage>
</organism>
<evidence type="ECO:0000256" key="1">
    <source>
        <dbReference type="ARBA" id="ARBA00022490"/>
    </source>
</evidence>
<protein>
    <recommendedName>
        <fullName evidence="3">SsrA-binding protein</fullName>
    </recommendedName>
    <alternativeName>
        <fullName evidence="3">Small protein B</fullName>
    </alternativeName>
</protein>
<evidence type="ECO:0000256" key="3">
    <source>
        <dbReference type="HAMAP-Rule" id="MF_00023"/>
    </source>
</evidence>
<dbReference type="HAMAP" id="MF_00023">
    <property type="entry name" value="SmpB"/>
    <property type="match status" value="1"/>
</dbReference>
<dbReference type="SUPFAM" id="SSF74982">
    <property type="entry name" value="Small protein B (SmpB)"/>
    <property type="match status" value="1"/>
</dbReference>
<comment type="caution">
    <text evidence="4">The sequence shown here is derived from an EMBL/GenBank/DDBJ whole genome shotgun (WGS) entry which is preliminary data.</text>
</comment>
<comment type="subcellular location">
    <subcellularLocation>
        <location evidence="3">Cytoplasm</location>
    </subcellularLocation>
    <text evidence="3">The tmRNA-SmpB complex associates with stalled 70S ribosomes.</text>
</comment>
<dbReference type="PANTHER" id="PTHR30308">
    <property type="entry name" value="TMRNA-BINDING COMPONENT OF TRANS-TRANSLATION TAGGING COMPLEX"/>
    <property type="match status" value="1"/>
</dbReference>
<evidence type="ECO:0000313" key="5">
    <source>
        <dbReference type="Proteomes" id="UP000546970"/>
    </source>
</evidence>
<dbReference type="GO" id="GO:0070929">
    <property type="term" value="P:trans-translation"/>
    <property type="evidence" value="ECO:0007669"/>
    <property type="project" value="UniProtKB-UniRule"/>
</dbReference>
<reference evidence="4 5" key="1">
    <citation type="submission" date="2020-04" db="EMBL/GenBank/DDBJ databases">
        <title>Collinsella sp. KGMB02528 nov., an anaerobic actinobacterium isolated from human feces.</title>
        <authorList>
            <person name="Han K.-I."/>
            <person name="Eom M.K."/>
            <person name="Kim J.-S."/>
            <person name="Lee K.C."/>
            <person name="Suh M.K."/>
            <person name="Park S.-H."/>
            <person name="Lee J.H."/>
            <person name="Kang S.W."/>
            <person name="Park J.-E."/>
            <person name="Oh B.S."/>
            <person name="Yu S.Y."/>
            <person name="Choi S.-H."/>
            <person name="Lee D.H."/>
            <person name="Yoon H."/>
            <person name="Kim B.-Y."/>
            <person name="Lee J.H."/>
            <person name="Lee J.-S."/>
        </authorList>
    </citation>
    <scope>NUCLEOTIDE SEQUENCE [LARGE SCALE GENOMIC DNA]</scope>
    <source>
        <strain evidence="4 5">KGMB02528</strain>
    </source>
</reference>
<dbReference type="Pfam" id="PF01668">
    <property type="entry name" value="SmpB"/>
    <property type="match status" value="1"/>
</dbReference>
<dbReference type="RefSeq" id="WP_022386649.1">
    <property type="nucleotide sequence ID" value="NZ_JABBCP010000001.1"/>
</dbReference>
<dbReference type="InterPro" id="IPR000037">
    <property type="entry name" value="SsrA-bd_prot"/>
</dbReference>
<dbReference type="InterPro" id="IPR020081">
    <property type="entry name" value="SsrA-bd_prot_CS"/>
</dbReference>
<proteinExistence type="inferred from homology"/>
<dbReference type="NCBIfam" id="TIGR00086">
    <property type="entry name" value="smpB"/>
    <property type="match status" value="1"/>
</dbReference>
<dbReference type="GO" id="GO:0070930">
    <property type="term" value="P:trans-translation-dependent protein tagging"/>
    <property type="evidence" value="ECO:0007669"/>
    <property type="project" value="TreeGrafter"/>
</dbReference>
<keyword evidence="1 3" id="KW-0963">Cytoplasm</keyword>
<dbReference type="CDD" id="cd09294">
    <property type="entry name" value="SmpB"/>
    <property type="match status" value="1"/>
</dbReference>
<dbReference type="GO" id="GO:0003723">
    <property type="term" value="F:RNA binding"/>
    <property type="evidence" value="ECO:0007669"/>
    <property type="project" value="UniProtKB-UniRule"/>
</dbReference>
<dbReference type="Gene3D" id="2.40.280.10">
    <property type="match status" value="1"/>
</dbReference>
<keyword evidence="5" id="KW-1185">Reference proteome</keyword>
<sequence>MPSKKEHKLISKNRSAHHEYFIDETIECGVELAGAEVKSIRERACQITDTFAIIRGGECWLVGLHIHPYSNGGVWNRDPDRRKKLLLHRKEIDYLDGKLRNRGYALVPLELYFNDSGRVKLLLGLGRGKKLYDKREDMAKRDVQREIDRALKTRLRG</sequence>
<dbReference type="PANTHER" id="PTHR30308:SF2">
    <property type="entry name" value="SSRA-BINDING PROTEIN"/>
    <property type="match status" value="1"/>
</dbReference>
<name>A0A7X9YHW7_9ACTN</name>
<dbReference type="PROSITE" id="PS01317">
    <property type="entry name" value="SSRP"/>
    <property type="match status" value="1"/>
</dbReference>
<dbReference type="EMBL" id="JABBCP010000001">
    <property type="protein sequence ID" value="NMF55264.1"/>
    <property type="molecule type" value="Genomic_DNA"/>
</dbReference>
<dbReference type="GeneID" id="98651888"/>
<dbReference type="InterPro" id="IPR023620">
    <property type="entry name" value="SmpB"/>
</dbReference>
<comment type="similarity">
    <text evidence="3">Belongs to the SmpB family.</text>
</comment>
<accession>A0A7X9YHW7</accession>
<dbReference type="NCBIfam" id="NF003843">
    <property type="entry name" value="PRK05422.1"/>
    <property type="match status" value="1"/>
</dbReference>
<dbReference type="AlphaFoldDB" id="A0A7X9YHW7"/>
<dbReference type="GO" id="GO:0005829">
    <property type="term" value="C:cytosol"/>
    <property type="evidence" value="ECO:0007669"/>
    <property type="project" value="TreeGrafter"/>
</dbReference>
<dbReference type="Proteomes" id="UP000546970">
    <property type="component" value="Unassembled WGS sequence"/>
</dbReference>
<comment type="function">
    <text evidence="3">Required for rescue of stalled ribosomes mediated by trans-translation. Binds to transfer-messenger RNA (tmRNA), required for stable association of tmRNA with ribosomes. tmRNA and SmpB together mimic tRNA shape, replacing the anticodon stem-loop with SmpB. tmRNA is encoded by the ssrA gene; the 2 termini fold to resemble tRNA(Ala) and it encodes a 'tag peptide', a short internal open reading frame. During trans-translation Ala-aminoacylated tmRNA acts like a tRNA, entering the A-site of stalled ribosomes, displacing the stalled mRNA. The ribosome then switches to translate the ORF on the tmRNA; the nascent peptide is terminated with the 'tag peptide' encoded by the tmRNA and targeted for degradation. The ribosome is freed to recommence translation, which seems to be the essential function of trans-translation.</text>
</comment>
<keyword evidence="2 3" id="KW-0694">RNA-binding</keyword>
<evidence type="ECO:0000256" key="2">
    <source>
        <dbReference type="ARBA" id="ARBA00022884"/>
    </source>
</evidence>
<evidence type="ECO:0000313" key="4">
    <source>
        <dbReference type="EMBL" id="NMF55264.1"/>
    </source>
</evidence>
<gene>
    <name evidence="3 4" type="primary">smpB</name>
    <name evidence="4" type="ORF">HF320_02795</name>
</gene>